<feature type="transmembrane region" description="Helical" evidence="1">
    <location>
        <begin position="152"/>
        <end position="172"/>
    </location>
</feature>
<dbReference type="InterPro" id="IPR019286">
    <property type="entry name" value="DUF2339_TM"/>
</dbReference>
<protein>
    <recommendedName>
        <fullName evidence="4">DUF2339 domain-containing protein</fullName>
    </recommendedName>
</protein>
<keyword evidence="1" id="KW-0472">Membrane</keyword>
<keyword evidence="1" id="KW-1133">Transmembrane helix</keyword>
<dbReference type="AlphaFoldDB" id="A0A1G2G8K7"/>
<proteinExistence type="predicted"/>
<feature type="transmembrane region" description="Helical" evidence="1">
    <location>
        <begin position="471"/>
        <end position="490"/>
    </location>
</feature>
<feature type="transmembrane region" description="Helical" evidence="1">
    <location>
        <begin position="251"/>
        <end position="271"/>
    </location>
</feature>
<organism evidence="2 3">
    <name type="scientific">Candidatus Ryanbacteria bacterium RIFCSPHIGHO2_02_FULL_45_13b</name>
    <dbReference type="NCBI Taxonomy" id="1802117"/>
    <lineage>
        <taxon>Bacteria</taxon>
        <taxon>Candidatus Ryaniibacteriota</taxon>
    </lineage>
</organism>
<dbReference type="STRING" id="1802117.A3J54_02775"/>
<feature type="transmembrane region" description="Helical" evidence="1">
    <location>
        <begin position="178"/>
        <end position="196"/>
    </location>
</feature>
<feature type="transmembrane region" description="Helical" evidence="1">
    <location>
        <begin position="408"/>
        <end position="428"/>
    </location>
</feature>
<reference evidence="2 3" key="1">
    <citation type="journal article" date="2016" name="Nat. Commun.">
        <title>Thousands of microbial genomes shed light on interconnected biogeochemical processes in an aquifer system.</title>
        <authorList>
            <person name="Anantharaman K."/>
            <person name="Brown C.T."/>
            <person name="Hug L.A."/>
            <person name="Sharon I."/>
            <person name="Castelle C.J."/>
            <person name="Probst A.J."/>
            <person name="Thomas B.C."/>
            <person name="Singh A."/>
            <person name="Wilkins M.J."/>
            <person name="Karaoz U."/>
            <person name="Brodie E.L."/>
            <person name="Williams K.H."/>
            <person name="Hubbard S.S."/>
            <person name="Banfield J.F."/>
        </authorList>
    </citation>
    <scope>NUCLEOTIDE SEQUENCE [LARGE SCALE GENOMIC DNA]</scope>
</reference>
<evidence type="ECO:0000256" key="1">
    <source>
        <dbReference type="SAM" id="Phobius"/>
    </source>
</evidence>
<feature type="transmembrane region" description="Helical" evidence="1">
    <location>
        <begin position="97"/>
        <end position="115"/>
    </location>
</feature>
<evidence type="ECO:0000313" key="3">
    <source>
        <dbReference type="Proteomes" id="UP000176576"/>
    </source>
</evidence>
<feature type="transmembrane region" description="Helical" evidence="1">
    <location>
        <begin position="307"/>
        <end position="325"/>
    </location>
</feature>
<feature type="transmembrane region" description="Helical" evidence="1">
    <location>
        <begin position="532"/>
        <end position="552"/>
    </location>
</feature>
<feature type="transmembrane region" description="Helical" evidence="1">
    <location>
        <begin position="558"/>
        <end position="575"/>
    </location>
</feature>
<feature type="transmembrane region" description="Helical" evidence="1">
    <location>
        <begin position="225"/>
        <end position="244"/>
    </location>
</feature>
<name>A0A1G2G8K7_9BACT</name>
<dbReference type="PANTHER" id="PTHR38434">
    <property type="entry name" value="BLL2549 PROTEIN"/>
    <property type="match status" value="1"/>
</dbReference>
<evidence type="ECO:0008006" key="4">
    <source>
        <dbReference type="Google" id="ProtNLM"/>
    </source>
</evidence>
<dbReference type="Pfam" id="PF10101">
    <property type="entry name" value="DUF2339"/>
    <property type="match status" value="1"/>
</dbReference>
<feature type="transmembrane region" description="Helical" evidence="1">
    <location>
        <begin position="6"/>
        <end position="23"/>
    </location>
</feature>
<feature type="transmembrane region" description="Helical" evidence="1">
    <location>
        <begin position="502"/>
        <end position="520"/>
    </location>
</feature>
<feature type="transmembrane region" description="Helical" evidence="1">
    <location>
        <begin position="203"/>
        <end position="219"/>
    </location>
</feature>
<comment type="caution">
    <text evidence="2">The sequence shown here is derived from an EMBL/GenBank/DDBJ whole genome shotgun (WGS) entry which is preliminary data.</text>
</comment>
<gene>
    <name evidence="2" type="ORF">A3J54_02775</name>
</gene>
<sequence>MDGISFIVSIVALFIALGLKKRVERLEHVIKSRNSTSRQEEVAGGVPFVSPPIPLESLPQPVPFEVGVPVVKVAEIERPSPFDAFGRWLQEDWLMKLGALLLLIGFGWLVRYAFLNNWIGPAGRITLGIAFGVLFLLGGWWRMQKFISQGSVFLALGSGTVLLSIFAARFLYDFFTPLSALLVMFLSVVFVALASVRFRVRSLSLVSLALCGVVPLLTHSPTIDYIGLFSYLLVVVVGATWIVVLTGWRILTPASLLLVSFYSAQYFTGFISKDSDVLLLFAYAFTAVFFLTHVLGSVHSSEEDPKADAITAGGIGFFLLAWVMSSAPAEWQSLILVSWMIVFSAGAFFVFKTRVKRVPFFAYAAVSAMLLASATAIELDGAWLTIAYIIESACVSLVIYATLRDAKLALRSTLLLVGPAILSLWSINAEEWRYTVLHEHFFVLLLFGSVFFALGVFFGTRAEKEHATGQIGSALLLICGSIYYYALLWLSLHAGLQNNDTAVMIALAVYTIIGIICYFYQQAEEPNHIRVYGGVLLGLVVVRLLMVDVWNMALTGRIVTFFLIGILLMSTAFLWRKKSS</sequence>
<evidence type="ECO:0000313" key="2">
    <source>
        <dbReference type="EMBL" id="OGZ46310.1"/>
    </source>
</evidence>
<accession>A0A1G2G8K7</accession>
<dbReference type="EMBL" id="MHNN01000012">
    <property type="protein sequence ID" value="OGZ46310.1"/>
    <property type="molecule type" value="Genomic_DNA"/>
</dbReference>
<feature type="transmembrane region" description="Helical" evidence="1">
    <location>
        <begin position="383"/>
        <end position="401"/>
    </location>
</feature>
<feature type="transmembrane region" description="Helical" evidence="1">
    <location>
        <begin position="121"/>
        <end position="140"/>
    </location>
</feature>
<feature type="transmembrane region" description="Helical" evidence="1">
    <location>
        <begin position="440"/>
        <end position="459"/>
    </location>
</feature>
<dbReference type="PANTHER" id="PTHR38434:SF1">
    <property type="entry name" value="BLL2549 PROTEIN"/>
    <property type="match status" value="1"/>
</dbReference>
<feature type="transmembrane region" description="Helical" evidence="1">
    <location>
        <begin position="358"/>
        <end position="377"/>
    </location>
</feature>
<dbReference type="Proteomes" id="UP000176576">
    <property type="component" value="Unassembled WGS sequence"/>
</dbReference>
<feature type="transmembrane region" description="Helical" evidence="1">
    <location>
        <begin position="277"/>
        <end position="295"/>
    </location>
</feature>
<keyword evidence="1" id="KW-0812">Transmembrane</keyword>
<feature type="transmembrane region" description="Helical" evidence="1">
    <location>
        <begin position="331"/>
        <end position="351"/>
    </location>
</feature>